<evidence type="ECO:0000313" key="3">
    <source>
        <dbReference type="Proteomes" id="UP000019377"/>
    </source>
</evidence>
<accession>V5EUX3</accession>
<sequence length="244" mass="25514">MTGAGAGTSFVLSSFPDAMDDASALDGLDDDEAYGAEAFDGPDTGARLATALPALDLDKHADPSDLDEQLAKLFLASSGNPDSADFAKLEAFLESEDPSWPGPAPEATFNTGDTGRTFEDDFDDFLPFQSASSTAADPGSLPSADVEDLPSMDDISQMQDRLFGANAAARLEAGPLGMGTLPNGSGDGDLASQLSQLQWHAQRVRNIQDPDQRRKEAALVALAFSMQWSNGEDAATPDAGTMAF</sequence>
<dbReference type="Proteomes" id="UP000019377">
    <property type="component" value="Unassembled WGS sequence"/>
</dbReference>
<reference evidence="3" key="1">
    <citation type="journal article" date="2013" name="Genome Announc.">
        <title>Draft genome sequence of Pseudozyma brasiliensis sp. nov. strain GHG001, a high producer of endo-1,4-xylanase isolated from an insect pest of sugarcane.</title>
        <authorList>
            <person name="Oliveira J.V.D.C."/>
            <person name="dos Santos R.A.C."/>
            <person name="Borges T.A."/>
            <person name="Riano-Pachon D.M."/>
            <person name="Goldman G.H."/>
        </authorList>
    </citation>
    <scope>NUCLEOTIDE SEQUENCE [LARGE SCALE GENOMIC DNA]</scope>
    <source>
        <strain evidence="3">GHG001</strain>
    </source>
</reference>
<name>V5EUX3_KALBG</name>
<evidence type="ECO:0000256" key="1">
    <source>
        <dbReference type="SAM" id="MobiDB-lite"/>
    </source>
</evidence>
<dbReference type="AlphaFoldDB" id="V5EUX3"/>
<keyword evidence="3" id="KW-1185">Reference proteome</keyword>
<dbReference type="HOGENOM" id="CLU_1138428_0_0_1"/>
<dbReference type="EMBL" id="KI545884">
    <property type="protein sequence ID" value="EST05964.1"/>
    <property type="molecule type" value="Genomic_DNA"/>
</dbReference>
<feature type="region of interest" description="Disordered" evidence="1">
    <location>
        <begin position="129"/>
        <end position="156"/>
    </location>
</feature>
<proteinExistence type="predicted"/>
<dbReference type="OrthoDB" id="3362485at2759"/>
<organism evidence="2 3">
    <name type="scientific">Kalmanozyma brasiliensis (strain GHG001)</name>
    <name type="common">Yeast</name>
    <name type="synonym">Pseudozyma brasiliensis</name>
    <dbReference type="NCBI Taxonomy" id="1365824"/>
    <lineage>
        <taxon>Eukaryota</taxon>
        <taxon>Fungi</taxon>
        <taxon>Dikarya</taxon>
        <taxon>Basidiomycota</taxon>
        <taxon>Ustilaginomycotina</taxon>
        <taxon>Ustilaginomycetes</taxon>
        <taxon>Ustilaginales</taxon>
        <taxon>Ustilaginaceae</taxon>
        <taxon>Kalmanozyma</taxon>
    </lineage>
</organism>
<protein>
    <submittedName>
        <fullName evidence="2">Uncharacterized protein</fullName>
    </submittedName>
</protein>
<evidence type="ECO:0000313" key="2">
    <source>
        <dbReference type="EMBL" id="EST05964.1"/>
    </source>
</evidence>
<gene>
    <name evidence="2" type="ORF">PSEUBRA_SCAF4g05123</name>
</gene>
<dbReference type="GeneID" id="27421197"/>